<comment type="subcellular location">
    <subcellularLocation>
        <location evidence="1">Membrane</location>
        <topology evidence="1">Multi-pass membrane protein</topology>
    </subcellularLocation>
</comment>
<evidence type="ECO:0000256" key="3">
    <source>
        <dbReference type="ARBA" id="ARBA00022989"/>
    </source>
</evidence>
<dbReference type="RefSeq" id="WP_327100490.1">
    <property type="nucleotide sequence ID" value="NZ_CP109149.1"/>
</dbReference>
<evidence type="ECO:0000256" key="4">
    <source>
        <dbReference type="ARBA" id="ARBA00023136"/>
    </source>
</evidence>
<sequence>MNVFLWILQGLLAVVLVAAGAGKLAQPREKLAAKMSWVESYTDQQVKAIGAVEVVGGLGLVLPALTGIVPVLTPIAAVGVAIIMIGAALTHARRNEWAEIAPSVVLFVLAAVIAWGRFGPYAF</sequence>
<evidence type="ECO:0000256" key="2">
    <source>
        <dbReference type="ARBA" id="ARBA00022692"/>
    </source>
</evidence>
<gene>
    <name evidence="6" type="ORF">OG563_04045</name>
</gene>
<proteinExistence type="predicted"/>
<keyword evidence="3 5" id="KW-1133">Transmembrane helix</keyword>
<dbReference type="Pfam" id="PF13564">
    <property type="entry name" value="DoxX_2"/>
    <property type="match status" value="1"/>
</dbReference>
<accession>A0ABZ1Z010</accession>
<reference evidence="6" key="1">
    <citation type="submission" date="2022-10" db="EMBL/GenBank/DDBJ databases">
        <title>The complete genomes of actinobacterial strains from the NBC collection.</title>
        <authorList>
            <person name="Joergensen T.S."/>
            <person name="Alvarez Arevalo M."/>
            <person name="Sterndorff E.B."/>
            <person name="Faurdal D."/>
            <person name="Vuksanovic O."/>
            <person name="Mourched A.-S."/>
            <person name="Charusanti P."/>
            <person name="Shaw S."/>
            <person name="Blin K."/>
            <person name="Weber T."/>
        </authorList>
    </citation>
    <scope>NUCLEOTIDE SEQUENCE</scope>
    <source>
        <strain evidence="6">NBC_01482</strain>
    </source>
</reference>
<feature type="transmembrane region" description="Helical" evidence="5">
    <location>
        <begin position="6"/>
        <end position="25"/>
    </location>
</feature>
<keyword evidence="2 5" id="KW-0812">Transmembrane</keyword>
<dbReference type="Proteomes" id="UP001432062">
    <property type="component" value="Chromosome"/>
</dbReference>
<evidence type="ECO:0000313" key="7">
    <source>
        <dbReference type="Proteomes" id="UP001432062"/>
    </source>
</evidence>
<protein>
    <submittedName>
        <fullName evidence="6">DoxX family protein</fullName>
    </submittedName>
</protein>
<feature type="transmembrane region" description="Helical" evidence="5">
    <location>
        <begin position="97"/>
        <end position="118"/>
    </location>
</feature>
<dbReference type="EMBL" id="CP109441">
    <property type="protein sequence ID" value="WUV47421.1"/>
    <property type="molecule type" value="Genomic_DNA"/>
</dbReference>
<feature type="transmembrane region" description="Helical" evidence="5">
    <location>
        <begin position="71"/>
        <end position="90"/>
    </location>
</feature>
<evidence type="ECO:0000256" key="1">
    <source>
        <dbReference type="ARBA" id="ARBA00004141"/>
    </source>
</evidence>
<keyword evidence="4 5" id="KW-0472">Membrane</keyword>
<keyword evidence="7" id="KW-1185">Reference proteome</keyword>
<evidence type="ECO:0000313" key="6">
    <source>
        <dbReference type="EMBL" id="WUV47421.1"/>
    </source>
</evidence>
<name>A0ABZ1Z010_9NOCA</name>
<dbReference type="InterPro" id="IPR032808">
    <property type="entry name" value="DoxX"/>
</dbReference>
<evidence type="ECO:0000256" key="5">
    <source>
        <dbReference type="SAM" id="Phobius"/>
    </source>
</evidence>
<organism evidence="6 7">
    <name type="scientific">Nocardia vinacea</name>
    <dbReference type="NCBI Taxonomy" id="96468"/>
    <lineage>
        <taxon>Bacteria</taxon>
        <taxon>Bacillati</taxon>
        <taxon>Actinomycetota</taxon>
        <taxon>Actinomycetes</taxon>
        <taxon>Mycobacteriales</taxon>
        <taxon>Nocardiaceae</taxon>
        <taxon>Nocardia</taxon>
    </lineage>
</organism>